<protein>
    <submittedName>
        <fullName evidence="2">Uncharacterized protein</fullName>
    </submittedName>
</protein>
<name>A0AAN8YEK0_SOLBU</name>
<feature type="region of interest" description="Disordered" evidence="1">
    <location>
        <begin position="1"/>
        <end position="68"/>
    </location>
</feature>
<gene>
    <name evidence="2" type="ORF">RDI58_013352</name>
</gene>
<sequence length="94" mass="10985">MVEEEERPKYSRNPGEHTSNASRKRQGKRQRRGMPQGRQENENTCNGRDMPRQNHVNKCINRGRGRGIGMPQEIMRMKALVVDNLQDLLNGQKW</sequence>
<comment type="caution">
    <text evidence="2">The sequence shown here is derived from an EMBL/GenBank/DDBJ whole genome shotgun (WGS) entry which is preliminary data.</text>
</comment>
<evidence type="ECO:0000313" key="3">
    <source>
        <dbReference type="Proteomes" id="UP001371456"/>
    </source>
</evidence>
<evidence type="ECO:0000256" key="1">
    <source>
        <dbReference type="SAM" id="MobiDB-lite"/>
    </source>
</evidence>
<dbReference type="Proteomes" id="UP001371456">
    <property type="component" value="Unassembled WGS sequence"/>
</dbReference>
<accession>A0AAN8YEK0</accession>
<feature type="compositionally biased region" description="Basic residues" evidence="1">
    <location>
        <begin position="22"/>
        <end position="32"/>
    </location>
</feature>
<reference evidence="2 3" key="1">
    <citation type="submission" date="2024-02" db="EMBL/GenBank/DDBJ databases">
        <title>de novo genome assembly of Solanum bulbocastanum strain 11H21.</title>
        <authorList>
            <person name="Hosaka A.J."/>
        </authorList>
    </citation>
    <scope>NUCLEOTIDE SEQUENCE [LARGE SCALE GENOMIC DNA]</scope>
    <source>
        <tissue evidence="2">Young leaves</tissue>
    </source>
</reference>
<dbReference type="EMBL" id="JBANQN010000005">
    <property type="protein sequence ID" value="KAK6789552.1"/>
    <property type="molecule type" value="Genomic_DNA"/>
</dbReference>
<dbReference type="AlphaFoldDB" id="A0AAN8YEK0"/>
<proteinExistence type="predicted"/>
<keyword evidence="3" id="KW-1185">Reference proteome</keyword>
<evidence type="ECO:0000313" key="2">
    <source>
        <dbReference type="EMBL" id="KAK6789552.1"/>
    </source>
</evidence>
<organism evidence="2 3">
    <name type="scientific">Solanum bulbocastanum</name>
    <name type="common">Wild potato</name>
    <dbReference type="NCBI Taxonomy" id="147425"/>
    <lineage>
        <taxon>Eukaryota</taxon>
        <taxon>Viridiplantae</taxon>
        <taxon>Streptophyta</taxon>
        <taxon>Embryophyta</taxon>
        <taxon>Tracheophyta</taxon>
        <taxon>Spermatophyta</taxon>
        <taxon>Magnoliopsida</taxon>
        <taxon>eudicotyledons</taxon>
        <taxon>Gunneridae</taxon>
        <taxon>Pentapetalae</taxon>
        <taxon>asterids</taxon>
        <taxon>lamiids</taxon>
        <taxon>Solanales</taxon>
        <taxon>Solanaceae</taxon>
        <taxon>Solanoideae</taxon>
        <taxon>Solaneae</taxon>
        <taxon>Solanum</taxon>
    </lineage>
</organism>